<feature type="chain" id="PRO_5019882638" description="Protein disulfide-isomerase" evidence="13">
    <location>
        <begin position="21"/>
        <end position="499"/>
    </location>
</feature>
<comment type="catalytic activity">
    <reaction evidence="1 13">
        <text>Catalyzes the rearrangement of -S-S- bonds in proteins.</text>
        <dbReference type="EC" id="5.3.4.1"/>
    </reaction>
</comment>
<dbReference type="CDD" id="cd02981">
    <property type="entry name" value="PDI_b_family"/>
    <property type="match status" value="1"/>
</dbReference>
<reference evidence="16 17" key="1">
    <citation type="submission" date="2019-01" db="EMBL/GenBank/DDBJ databases">
        <title>Nuclear Genome Assembly of the Microalgal Biofuel strain Nannochloropsis salina CCMP1776.</title>
        <authorList>
            <person name="Hovde B."/>
        </authorList>
    </citation>
    <scope>NUCLEOTIDE SEQUENCE [LARGE SCALE GENOMIC DNA]</scope>
    <source>
        <strain evidence="16 17">CCMP1776</strain>
    </source>
</reference>
<dbReference type="GO" id="GO:0003756">
    <property type="term" value="F:protein disulfide isomerase activity"/>
    <property type="evidence" value="ECO:0007669"/>
    <property type="project" value="UniProtKB-EC"/>
</dbReference>
<dbReference type="PROSITE" id="PS51352">
    <property type="entry name" value="THIOREDOXIN_2"/>
    <property type="match status" value="2"/>
</dbReference>
<gene>
    <name evidence="16" type="ORF">NSK_006734</name>
</gene>
<keyword evidence="7" id="KW-0256">Endoplasmic reticulum</keyword>
<dbReference type="AlphaFoldDB" id="A0A4D9D0B4"/>
<feature type="signal peptide" evidence="13">
    <location>
        <begin position="1"/>
        <end position="20"/>
    </location>
</feature>
<dbReference type="GO" id="GO:0005788">
    <property type="term" value="C:endoplasmic reticulum lumen"/>
    <property type="evidence" value="ECO:0007669"/>
    <property type="project" value="UniProtKB-SubCell"/>
</dbReference>
<dbReference type="NCBIfam" id="TIGR01130">
    <property type="entry name" value="ER_PDI_fam"/>
    <property type="match status" value="1"/>
</dbReference>
<evidence type="ECO:0000256" key="1">
    <source>
        <dbReference type="ARBA" id="ARBA00001182"/>
    </source>
</evidence>
<feature type="compositionally biased region" description="Acidic residues" evidence="14">
    <location>
        <begin position="483"/>
        <end position="499"/>
    </location>
</feature>
<evidence type="ECO:0000256" key="10">
    <source>
        <dbReference type="ARBA" id="ARBA00023284"/>
    </source>
</evidence>
<evidence type="ECO:0000256" key="8">
    <source>
        <dbReference type="ARBA" id="ARBA00023157"/>
    </source>
</evidence>
<dbReference type="GO" id="GO:0034976">
    <property type="term" value="P:response to endoplasmic reticulum stress"/>
    <property type="evidence" value="ECO:0007669"/>
    <property type="project" value="TreeGrafter"/>
</dbReference>
<proteinExistence type="inferred from homology"/>
<keyword evidence="5 13" id="KW-0732">Signal</keyword>
<evidence type="ECO:0000256" key="5">
    <source>
        <dbReference type="ARBA" id="ARBA00022729"/>
    </source>
</evidence>
<dbReference type="InterPro" id="IPR017937">
    <property type="entry name" value="Thioredoxin_CS"/>
</dbReference>
<comment type="caution">
    <text evidence="16">The sequence shown here is derived from an EMBL/GenBank/DDBJ whole genome shotgun (WGS) entry which is preliminary data.</text>
</comment>
<dbReference type="CDD" id="cd02961">
    <property type="entry name" value="PDI_a_family"/>
    <property type="match status" value="1"/>
</dbReference>
<dbReference type="EMBL" id="SDOX01000121">
    <property type="protein sequence ID" value="TFJ82068.1"/>
    <property type="molecule type" value="Genomic_DNA"/>
</dbReference>
<comment type="subcellular location">
    <subcellularLocation>
        <location evidence="2">Endoplasmic reticulum lumen</location>
    </subcellularLocation>
</comment>
<keyword evidence="6" id="KW-0677">Repeat</keyword>
<dbReference type="PANTHER" id="PTHR18929">
    <property type="entry name" value="PROTEIN DISULFIDE ISOMERASE"/>
    <property type="match status" value="1"/>
</dbReference>
<evidence type="ECO:0000256" key="12">
    <source>
        <dbReference type="RuleBase" id="RU004208"/>
    </source>
</evidence>
<evidence type="ECO:0000259" key="15">
    <source>
        <dbReference type="PROSITE" id="PS51352"/>
    </source>
</evidence>
<dbReference type="CDD" id="cd02995">
    <property type="entry name" value="PDI_a_PDI_a'_C"/>
    <property type="match status" value="1"/>
</dbReference>
<dbReference type="PROSITE" id="PS00194">
    <property type="entry name" value="THIOREDOXIN_1"/>
    <property type="match status" value="2"/>
</dbReference>
<evidence type="ECO:0000256" key="11">
    <source>
        <dbReference type="PIRSR" id="PIRSR605792-51"/>
    </source>
</evidence>
<evidence type="ECO:0000256" key="13">
    <source>
        <dbReference type="RuleBase" id="RU361130"/>
    </source>
</evidence>
<evidence type="ECO:0000256" key="2">
    <source>
        <dbReference type="ARBA" id="ARBA00004319"/>
    </source>
</evidence>
<dbReference type="Pfam" id="PF00085">
    <property type="entry name" value="Thioredoxin"/>
    <property type="match status" value="2"/>
</dbReference>
<evidence type="ECO:0000256" key="4">
    <source>
        <dbReference type="ARBA" id="ARBA00012723"/>
    </source>
</evidence>
<evidence type="ECO:0000256" key="6">
    <source>
        <dbReference type="ARBA" id="ARBA00022737"/>
    </source>
</evidence>
<keyword evidence="10 11" id="KW-0676">Redox-active center</keyword>
<feature type="region of interest" description="Disordered" evidence="14">
    <location>
        <begin position="480"/>
        <end position="499"/>
    </location>
</feature>
<dbReference type="NCBIfam" id="TIGR01126">
    <property type="entry name" value="pdi_dom"/>
    <property type="match status" value="1"/>
</dbReference>
<evidence type="ECO:0000256" key="9">
    <source>
        <dbReference type="ARBA" id="ARBA00023235"/>
    </source>
</evidence>
<feature type="domain" description="Thioredoxin" evidence="15">
    <location>
        <begin position="8"/>
        <end position="135"/>
    </location>
</feature>
<sequence length="499" mass="55014">MNRLLFGLFAAVVALQSAVSTAIEKDGSVLVLTDSNFEDAIKEHKLLLVDFYAPWCGHCKRLEPAYAEAADILAALEEPIFIAKLDATEHKEAAAKHGVRGYPTLKLFKNGVPMDYQGGRTAEEISAYMIKKSGPAVTTVKSVEEAEAFFAKQPTAALALLDSLDSDIALAVTTFAESSDNVPFAYTAEPAVLTNYGAKAGSLRFVTPEAVFTRSLDFSGGVTAFEELNAWLFGHSIAPMFEFSPEKSMHLFSGPIRVHLIAFGDATEAGFADTVAAIKEGASEFRTKALSILVGKNETRILEAFDLTEKDVPTMVIADMRAGAMKRFFFEGDMAKAFDTQKFLTNFFAGHLKAKLKSEEPVPEDMEKAVKVIKGKSFQKEVLESDKDVLMEFYAPWCGHCKTLEPKWDVLGDRLAGVEHVMIAKMDYTANELDVPGVDIRGFPTILFFPADKTKETVVYKGGREVPDFLAFLKEHASKPFEVEEEEEEEEEEDVKEEL</sequence>
<evidence type="ECO:0000313" key="17">
    <source>
        <dbReference type="Proteomes" id="UP000355283"/>
    </source>
</evidence>
<accession>A0A4D9D0B4</accession>
<dbReference type="InterPro" id="IPR013766">
    <property type="entry name" value="Thioredoxin_domain"/>
</dbReference>
<feature type="domain" description="Thioredoxin" evidence="15">
    <location>
        <begin position="356"/>
        <end position="478"/>
    </location>
</feature>
<dbReference type="InterPro" id="IPR005788">
    <property type="entry name" value="PDI_thioredoxin-like_dom"/>
</dbReference>
<evidence type="ECO:0000313" key="16">
    <source>
        <dbReference type="EMBL" id="TFJ82068.1"/>
    </source>
</evidence>
<name>A0A4D9D0B4_9STRA</name>
<evidence type="ECO:0000256" key="14">
    <source>
        <dbReference type="SAM" id="MobiDB-lite"/>
    </source>
</evidence>
<keyword evidence="8 11" id="KW-1015">Disulfide bond</keyword>
<comment type="similarity">
    <text evidence="3 12">Belongs to the protein disulfide isomerase family.</text>
</comment>
<evidence type="ECO:0000256" key="7">
    <source>
        <dbReference type="ARBA" id="ARBA00022824"/>
    </source>
</evidence>
<evidence type="ECO:0000256" key="3">
    <source>
        <dbReference type="ARBA" id="ARBA00006347"/>
    </source>
</evidence>
<feature type="disulfide bond" description="Redox-active" evidence="11">
    <location>
        <begin position="398"/>
        <end position="401"/>
    </location>
</feature>
<dbReference type="EC" id="5.3.4.1" evidence="4 13"/>
<dbReference type="OrthoDB" id="72053at2759"/>
<feature type="disulfide bond" description="Redox-active" evidence="11">
    <location>
        <begin position="56"/>
        <end position="59"/>
    </location>
</feature>
<dbReference type="GO" id="GO:0006457">
    <property type="term" value="P:protein folding"/>
    <property type="evidence" value="ECO:0007669"/>
    <property type="project" value="TreeGrafter"/>
</dbReference>
<dbReference type="Gene3D" id="3.40.30.10">
    <property type="entry name" value="Glutaredoxin"/>
    <property type="match status" value="4"/>
</dbReference>
<dbReference type="Pfam" id="PF13848">
    <property type="entry name" value="Thioredoxin_6"/>
    <property type="match status" value="1"/>
</dbReference>
<protein>
    <recommendedName>
        <fullName evidence="4 13">Protein disulfide-isomerase</fullName>
        <ecNumber evidence="4 13">5.3.4.1</ecNumber>
    </recommendedName>
</protein>
<keyword evidence="17" id="KW-1185">Reference proteome</keyword>
<dbReference type="Proteomes" id="UP000355283">
    <property type="component" value="Unassembled WGS sequence"/>
</dbReference>
<dbReference type="InterPro" id="IPR005792">
    <property type="entry name" value="Prot_disulphide_isomerase"/>
</dbReference>
<dbReference type="PANTHER" id="PTHR18929:SF240">
    <property type="entry name" value="PROTEIN DISULFIDE-ISOMERASE"/>
    <property type="match status" value="1"/>
</dbReference>
<dbReference type="SUPFAM" id="SSF52833">
    <property type="entry name" value="Thioredoxin-like"/>
    <property type="match status" value="3"/>
</dbReference>
<organism evidence="16 17">
    <name type="scientific">Nannochloropsis salina CCMP1776</name>
    <dbReference type="NCBI Taxonomy" id="1027361"/>
    <lineage>
        <taxon>Eukaryota</taxon>
        <taxon>Sar</taxon>
        <taxon>Stramenopiles</taxon>
        <taxon>Ochrophyta</taxon>
        <taxon>Eustigmatophyceae</taxon>
        <taxon>Eustigmatales</taxon>
        <taxon>Monodopsidaceae</taxon>
        <taxon>Microchloropsis</taxon>
        <taxon>Microchloropsis salina</taxon>
    </lineage>
</organism>
<dbReference type="FunFam" id="3.40.30.10:FF:000107">
    <property type="entry name" value="Protein disulfide-isomerase 5-2"/>
    <property type="match status" value="1"/>
</dbReference>
<dbReference type="InterPro" id="IPR036249">
    <property type="entry name" value="Thioredoxin-like_sf"/>
</dbReference>
<dbReference type="PRINTS" id="PR00421">
    <property type="entry name" value="THIOREDOXIN"/>
</dbReference>
<keyword evidence="9 13" id="KW-0413">Isomerase</keyword>